<sequence length="206" mass="23538">MEEKFHKKVQQTKRINIHNDLDGAAFYFTEIVKKKVENGITDALTFDCMAAGTMLAFSFEAYLNFMGDRLVGLWNERDDYHKKIDRVFQKLKITPDWSKRPFSSIGAMKRLRDTLAHRKPQTIEVEKDFIDKTDGQKGKKIDLSGDWERLCSPDMIINAHDDLNEVWKLMIQKSGLDIMEIATGGEGAVVTEKKFVPAAKPLKPAS</sequence>
<protein>
    <submittedName>
        <fullName evidence="1">Uncharacterized protein</fullName>
    </submittedName>
</protein>
<proteinExistence type="predicted"/>
<accession>A0A974A708</accession>
<comment type="caution">
    <text evidence="1">The sequence shown here is derived from an EMBL/GenBank/DDBJ whole genome shotgun (WGS) entry which is preliminary data.</text>
</comment>
<evidence type="ECO:0000313" key="1">
    <source>
        <dbReference type="EMBL" id="NVI50277.1"/>
    </source>
</evidence>
<organism evidence="1">
    <name type="scientific">Bradyrhizobium septentrionale</name>
    <dbReference type="NCBI Taxonomy" id="1404411"/>
    <lineage>
        <taxon>Bacteria</taxon>
        <taxon>Pseudomonadati</taxon>
        <taxon>Pseudomonadota</taxon>
        <taxon>Alphaproteobacteria</taxon>
        <taxon>Hyphomicrobiales</taxon>
        <taxon>Nitrobacteraceae</taxon>
        <taxon>Bradyrhizobium</taxon>
    </lineage>
</organism>
<dbReference type="AlphaFoldDB" id="A0A974A708"/>
<reference evidence="1" key="1">
    <citation type="submission" date="2020-06" db="EMBL/GenBank/DDBJ databases">
        <title>Whole Genome Sequence of Bradyrhizobium sp. Strain 1S1.</title>
        <authorList>
            <person name="Bromfield E.S.P."/>
            <person name="Cloutier S."/>
        </authorList>
    </citation>
    <scope>NUCLEOTIDE SEQUENCE [LARGE SCALE GENOMIC DNA]</scope>
    <source>
        <strain evidence="1">1S1</strain>
    </source>
</reference>
<dbReference type="RefSeq" id="WP_166309196.1">
    <property type="nucleotide sequence ID" value="NZ_CP088287.1"/>
</dbReference>
<dbReference type="EMBL" id="JAAOLE020000002">
    <property type="protein sequence ID" value="NVI50277.1"/>
    <property type="molecule type" value="Genomic_DNA"/>
</dbReference>
<name>A0A974A708_9BRAD</name>
<gene>
    <name evidence="1" type="ORF">HAP48_047175</name>
</gene>